<protein>
    <submittedName>
        <fullName evidence="2">Uncharacterized protein</fullName>
    </submittedName>
</protein>
<comment type="caution">
    <text evidence="2">The sequence shown here is derived from an EMBL/GenBank/DDBJ whole genome shotgun (WGS) entry which is preliminary data.</text>
</comment>
<dbReference type="AlphaFoldDB" id="A0ABC8KCB8"/>
<reference evidence="2 3" key="1">
    <citation type="submission" date="2022-03" db="EMBL/GenBank/DDBJ databases">
        <authorList>
            <person name="Macdonald S."/>
            <person name="Ahmed S."/>
            <person name="Newling K."/>
        </authorList>
    </citation>
    <scope>NUCLEOTIDE SEQUENCE [LARGE SCALE GENOMIC DNA]</scope>
</reference>
<feature type="transmembrane region" description="Helical" evidence="1">
    <location>
        <begin position="6"/>
        <end position="23"/>
    </location>
</feature>
<dbReference type="EMBL" id="CAKOAT010217376">
    <property type="protein sequence ID" value="CAH8356329.1"/>
    <property type="molecule type" value="Genomic_DNA"/>
</dbReference>
<evidence type="ECO:0000256" key="1">
    <source>
        <dbReference type="SAM" id="Phobius"/>
    </source>
</evidence>
<name>A0ABC8KCB8_ERUVS</name>
<organism evidence="2 3">
    <name type="scientific">Eruca vesicaria subsp. sativa</name>
    <name type="common">Garden rocket</name>
    <name type="synonym">Eruca sativa</name>
    <dbReference type="NCBI Taxonomy" id="29727"/>
    <lineage>
        <taxon>Eukaryota</taxon>
        <taxon>Viridiplantae</taxon>
        <taxon>Streptophyta</taxon>
        <taxon>Embryophyta</taxon>
        <taxon>Tracheophyta</taxon>
        <taxon>Spermatophyta</taxon>
        <taxon>Magnoliopsida</taxon>
        <taxon>eudicotyledons</taxon>
        <taxon>Gunneridae</taxon>
        <taxon>Pentapetalae</taxon>
        <taxon>rosids</taxon>
        <taxon>malvids</taxon>
        <taxon>Brassicales</taxon>
        <taxon>Brassicaceae</taxon>
        <taxon>Brassiceae</taxon>
        <taxon>Eruca</taxon>
    </lineage>
</organism>
<keyword evidence="1" id="KW-0812">Transmembrane</keyword>
<keyword evidence="1" id="KW-1133">Transmembrane helix</keyword>
<accession>A0ABC8KCB8</accession>
<evidence type="ECO:0000313" key="2">
    <source>
        <dbReference type="EMBL" id="CAH8356329.1"/>
    </source>
</evidence>
<sequence>MEKISAYLVILFLVSSFLVMYMNDYQTKIVWSLDSQNVSTQGRCKLASTEIVAATIKNFLLPPLLHQRPLTLDDPHI</sequence>
<dbReference type="Proteomes" id="UP001642260">
    <property type="component" value="Unassembled WGS sequence"/>
</dbReference>
<keyword evidence="3" id="KW-1185">Reference proteome</keyword>
<proteinExistence type="predicted"/>
<evidence type="ECO:0000313" key="3">
    <source>
        <dbReference type="Proteomes" id="UP001642260"/>
    </source>
</evidence>
<gene>
    <name evidence="2" type="ORF">ERUC_LOCUS22084</name>
</gene>
<keyword evidence="1" id="KW-0472">Membrane</keyword>